<keyword evidence="2" id="KW-1185">Reference proteome</keyword>
<name>A0ACD1A6W6_9FIRM</name>
<organism evidence="1 2">
    <name type="scientific">Anoxybacterium hadale</name>
    <dbReference type="NCBI Taxonomy" id="3408580"/>
    <lineage>
        <taxon>Bacteria</taxon>
        <taxon>Bacillati</taxon>
        <taxon>Bacillota</taxon>
        <taxon>Clostridia</taxon>
        <taxon>Peptostreptococcales</taxon>
        <taxon>Anaerovoracaceae</taxon>
        <taxon>Anoxybacterium</taxon>
    </lineage>
</organism>
<evidence type="ECO:0000313" key="1">
    <source>
        <dbReference type="EMBL" id="QOX62082.1"/>
    </source>
</evidence>
<dbReference type="EMBL" id="CP042469">
    <property type="protein sequence ID" value="QOX62082.1"/>
    <property type="molecule type" value="Genomic_DNA"/>
</dbReference>
<gene>
    <name evidence="1" type="ORF">FRZ06_01315</name>
</gene>
<sequence>MGRVSNMADVFLTVLNMSITAGFAALIVLFIRGSLGRVMPQLFSYGLWMIVLYRMVFPFSFPSIFSVFGDLKRSLDTYTTVLKDIPLRGTVNSELLGSQAQELMASPIKETMTEGAGAMGAIGNAAAPTSIDSIFTALMVLWIAGILILMLYNGISYIRLCRSLATATLFEKSELTEECRSLVRLGRTVRVFESDKVENPFVYGILSPKVALPASICKDHDPEGQERLKHILLHEFYHIKRWDYLLKPLAFLVLCIHWFNPVLWLAFRFFDKDMEMSCDEGVVTFLSAGEKENYAVTLLNMALAASGQGRRSVPAFHANDVKERVKHIVAYKKPGRAAVLLSAAVLILCAVGLLSNPISLATGMKVDQANVLVLCNAEGSQFPDTILLLGYDADREGINVAFVPRDLLVGEELNGAGKLSGYAANNPPQAVVEKLGEILGIEINHYVRFDTGVFRDLVDAAGGVEFDVPTKMVYDDPMQNLHIDLQPGKQILDGKKAEMLVRFRKGYKEGDLARINVQKEFLEAALAQKGELNLPAETVYRMLSSGMETDLDMKTAMAMITLLQKPPSKGGQVNFVEIPVIVDNDPPWMLHLDPEKAGMISDSF</sequence>
<evidence type="ECO:0000313" key="2">
    <source>
        <dbReference type="Proteomes" id="UP000594014"/>
    </source>
</evidence>
<accession>A0ACD1A6W6</accession>
<proteinExistence type="predicted"/>
<dbReference type="Proteomes" id="UP000594014">
    <property type="component" value="Chromosome"/>
</dbReference>
<reference evidence="1" key="1">
    <citation type="submission" date="2019-08" db="EMBL/GenBank/DDBJ databases">
        <title>Genome sequence of Clostridiales bacterium MT110.</title>
        <authorList>
            <person name="Cao J."/>
        </authorList>
    </citation>
    <scope>NUCLEOTIDE SEQUENCE</scope>
    <source>
        <strain evidence="1">MT110</strain>
    </source>
</reference>
<protein>
    <submittedName>
        <fullName evidence="1">Uncharacterized protein</fullName>
    </submittedName>
</protein>